<dbReference type="EMBL" id="MN740952">
    <property type="protein sequence ID" value="QHU19526.1"/>
    <property type="molecule type" value="Genomic_DNA"/>
</dbReference>
<accession>A0A6C0KQW9</accession>
<proteinExistence type="predicted"/>
<reference evidence="3" key="1">
    <citation type="journal article" date="2020" name="Nature">
        <title>Giant virus diversity and host interactions through global metagenomics.</title>
        <authorList>
            <person name="Schulz F."/>
            <person name="Roux S."/>
            <person name="Paez-Espino D."/>
            <person name="Jungbluth S."/>
            <person name="Walsh D.A."/>
            <person name="Denef V.J."/>
            <person name="McMahon K.D."/>
            <person name="Konstantinidis K.T."/>
            <person name="Eloe-Fadrosh E.A."/>
            <person name="Kyrpides N.C."/>
            <person name="Woyke T."/>
        </authorList>
    </citation>
    <scope>NUCLEOTIDE SEQUENCE</scope>
    <source>
        <strain evidence="3">GVMAG-S-3300013014-113</strain>
    </source>
</reference>
<feature type="region of interest" description="Disordered" evidence="1">
    <location>
        <begin position="104"/>
        <end position="174"/>
    </location>
</feature>
<feature type="compositionally biased region" description="Basic and acidic residues" evidence="1">
    <location>
        <begin position="104"/>
        <end position="133"/>
    </location>
</feature>
<keyword evidence="2" id="KW-0472">Membrane</keyword>
<evidence type="ECO:0000256" key="2">
    <source>
        <dbReference type="SAM" id="Phobius"/>
    </source>
</evidence>
<evidence type="ECO:0000313" key="3">
    <source>
        <dbReference type="EMBL" id="QHU19526.1"/>
    </source>
</evidence>
<keyword evidence="2" id="KW-1133">Transmembrane helix</keyword>
<keyword evidence="2" id="KW-0812">Transmembrane</keyword>
<feature type="transmembrane region" description="Helical" evidence="2">
    <location>
        <begin position="58"/>
        <end position="85"/>
    </location>
</feature>
<evidence type="ECO:0000256" key="1">
    <source>
        <dbReference type="SAM" id="MobiDB-lite"/>
    </source>
</evidence>
<name>A0A6C0KQW9_9ZZZZ</name>
<organism evidence="3">
    <name type="scientific">viral metagenome</name>
    <dbReference type="NCBI Taxonomy" id="1070528"/>
    <lineage>
        <taxon>unclassified sequences</taxon>
        <taxon>metagenomes</taxon>
        <taxon>organismal metagenomes</taxon>
    </lineage>
</organism>
<dbReference type="AlphaFoldDB" id="A0A6C0KQW9"/>
<protein>
    <submittedName>
        <fullName evidence="3">Uncharacterized protein</fullName>
    </submittedName>
</protein>
<sequence length="277" mass="30721">MKNRNSNSKMRKNNRKLFSNNKLLNNKLLNNKVILFIVTALALFSLYIHITKSNFSAVLLFFLTAALVYTFTKNMILVLGASFIVTTIASMSKNLFGLKEGFKEGKDEEGKDGVEEDDKEGKSTGKETKKATEESTTAEDAIVNKMKTNDTDTDADTEGDTVTKTTKNKKQSNFDNQKLAPALFNTPSKKSVEQQLGKATEVEQAYDNLEKIMGSEKINSISTDTKDLIKQQNELIKQLKTMTPALNSAMSSLGNLDLNKLTGMFNSATKNLSDIQE</sequence>